<sequence length="71" mass="8099">MSCDDSSSFCALVKNITMATSAFIGEQMDLLYLGWVWSLVFPALLAVVVLPFVILLLLYFSALLLYMWMRR</sequence>
<organism evidence="2 3">
    <name type="scientific">Chionoecetes opilio</name>
    <name type="common">Atlantic snow crab</name>
    <name type="synonym">Cancer opilio</name>
    <dbReference type="NCBI Taxonomy" id="41210"/>
    <lineage>
        <taxon>Eukaryota</taxon>
        <taxon>Metazoa</taxon>
        <taxon>Ecdysozoa</taxon>
        <taxon>Arthropoda</taxon>
        <taxon>Crustacea</taxon>
        <taxon>Multicrustacea</taxon>
        <taxon>Malacostraca</taxon>
        <taxon>Eumalacostraca</taxon>
        <taxon>Eucarida</taxon>
        <taxon>Decapoda</taxon>
        <taxon>Pleocyemata</taxon>
        <taxon>Brachyura</taxon>
        <taxon>Eubrachyura</taxon>
        <taxon>Majoidea</taxon>
        <taxon>Majidae</taxon>
        <taxon>Chionoecetes</taxon>
    </lineage>
</organism>
<evidence type="ECO:0000256" key="1">
    <source>
        <dbReference type="SAM" id="Phobius"/>
    </source>
</evidence>
<keyword evidence="1" id="KW-0812">Transmembrane</keyword>
<keyword evidence="1" id="KW-1133">Transmembrane helix</keyword>
<evidence type="ECO:0000313" key="3">
    <source>
        <dbReference type="Proteomes" id="UP000770661"/>
    </source>
</evidence>
<keyword evidence="1" id="KW-0472">Membrane</keyword>
<keyword evidence="3" id="KW-1185">Reference proteome</keyword>
<reference evidence="2" key="1">
    <citation type="submission" date="2020-07" db="EMBL/GenBank/DDBJ databases">
        <title>The High-quality genome of the commercially important snow crab, Chionoecetes opilio.</title>
        <authorList>
            <person name="Jeong J.-H."/>
            <person name="Ryu S."/>
        </authorList>
    </citation>
    <scope>NUCLEOTIDE SEQUENCE</scope>
    <source>
        <strain evidence="2">MADBK_172401_WGS</strain>
        <tissue evidence="2">Digestive gland</tissue>
    </source>
</reference>
<protein>
    <submittedName>
        <fullName evidence="2">Uncharacterized protein</fullName>
    </submittedName>
</protein>
<proteinExistence type="predicted"/>
<feature type="transmembrane region" description="Helical" evidence="1">
    <location>
        <begin position="35"/>
        <end position="68"/>
    </location>
</feature>
<gene>
    <name evidence="2" type="ORF">GWK47_019949</name>
</gene>
<evidence type="ECO:0000313" key="2">
    <source>
        <dbReference type="EMBL" id="KAG0711764.1"/>
    </source>
</evidence>
<dbReference type="EMBL" id="JACEEZ010023061">
    <property type="protein sequence ID" value="KAG0711764.1"/>
    <property type="molecule type" value="Genomic_DNA"/>
</dbReference>
<accession>A0A8J4XU47</accession>
<dbReference type="Proteomes" id="UP000770661">
    <property type="component" value="Unassembled WGS sequence"/>
</dbReference>
<dbReference type="AlphaFoldDB" id="A0A8J4XU47"/>
<comment type="caution">
    <text evidence="2">The sequence shown here is derived from an EMBL/GenBank/DDBJ whole genome shotgun (WGS) entry which is preliminary data.</text>
</comment>
<name>A0A8J4XU47_CHIOP</name>